<evidence type="ECO:0000313" key="3">
    <source>
        <dbReference type="Proteomes" id="UP000314294"/>
    </source>
</evidence>
<dbReference type="AlphaFoldDB" id="A0A4Z2HMM6"/>
<evidence type="ECO:0000256" key="1">
    <source>
        <dbReference type="SAM" id="MobiDB-lite"/>
    </source>
</evidence>
<feature type="region of interest" description="Disordered" evidence="1">
    <location>
        <begin position="1"/>
        <end position="171"/>
    </location>
</feature>
<feature type="compositionally biased region" description="Pro residues" evidence="1">
    <location>
        <begin position="126"/>
        <end position="135"/>
    </location>
</feature>
<dbReference type="Proteomes" id="UP000314294">
    <property type="component" value="Unassembled WGS sequence"/>
</dbReference>
<feature type="compositionally biased region" description="Basic and acidic residues" evidence="1">
    <location>
        <begin position="82"/>
        <end position="91"/>
    </location>
</feature>
<comment type="caution">
    <text evidence="2">The sequence shown here is derived from an EMBL/GenBank/DDBJ whole genome shotgun (WGS) entry which is preliminary data.</text>
</comment>
<dbReference type="EMBL" id="SRLO01000226">
    <property type="protein sequence ID" value="TNN66042.1"/>
    <property type="molecule type" value="Genomic_DNA"/>
</dbReference>
<gene>
    <name evidence="2" type="ORF">EYF80_023798</name>
</gene>
<name>A0A4Z2HMM6_9TELE</name>
<feature type="compositionally biased region" description="Low complexity" evidence="1">
    <location>
        <begin position="240"/>
        <end position="251"/>
    </location>
</feature>
<feature type="region of interest" description="Disordered" evidence="1">
    <location>
        <begin position="218"/>
        <end position="253"/>
    </location>
</feature>
<feature type="compositionally biased region" description="Pro residues" evidence="1">
    <location>
        <begin position="151"/>
        <end position="168"/>
    </location>
</feature>
<keyword evidence="3" id="KW-1185">Reference proteome</keyword>
<feature type="compositionally biased region" description="Basic and acidic residues" evidence="1">
    <location>
        <begin position="113"/>
        <end position="122"/>
    </location>
</feature>
<sequence length="282" mass="30979">MREILATLSDVCVPPSGDIISPGRGGCSRPAGCEQHAGSGDDHHHPTDDEEEEPEPASPAQTSTGPAKPGRREKTWNPLAGKCRDGVKAQEIEDTPPPGPEEVSNIFSFWGSESREEQRYQEVPHSLPPPQPPPMELSGLPSSSQCCCSTPLPPPPLLSPPLPPPPSSTVPRMQKVRLEKKMEGLQRQLCLRTVCHVHNSNHKLTAWLSMQDLVSDREVQSSTHPSAEDLPQQKTILPPSARQSSSSRVESTNQNRAYCSQLLSQYRSSIRGPCWDRWTATR</sequence>
<protein>
    <submittedName>
        <fullName evidence="2">Uncharacterized protein</fullName>
    </submittedName>
</protein>
<evidence type="ECO:0000313" key="2">
    <source>
        <dbReference type="EMBL" id="TNN66042.1"/>
    </source>
</evidence>
<organism evidence="2 3">
    <name type="scientific">Liparis tanakae</name>
    <name type="common">Tanaka's snailfish</name>
    <dbReference type="NCBI Taxonomy" id="230148"/>
    <lineage>
        <taxon>Eukaryota</taxon>
        <taxon>Metazoa</taxon>
        <taxon>Chordata</taxon>
        <taxon>Craniata</taxon>
        <taxon>Vertebrata</taxon>
        <taxon>Euteleostomi</taxon>
        <taxon>Actinopterygii</taxon>
        <taxon>Neopterygii</taxon>
        <taxon>Teleostei</taxon>
        <taxon>Neoteleostei</taxon>
        <taxon>Acanthomorphata</taxon>
        <taxon>Eupercaria</taxon>
        <taxon>Perciformes</taxon>
        <taxon>Cottioidei</taxon>
        <taxon>Cottales</taxon>
        <taxon>Liparidae</taxon>
        <taxon>Liparis</taxon>
    </lineage>
</organism>
<proteinExistence type="predicted"/>
<reference evidence="2 3" key="1">
    <citation type="submission" date="2019-03" db="EMBL/GenBank/DDBJ databases">
        <title>First draft genome of Liparis tanakae, snailfish: a comprehensive survey of snailfish specific genes.</title>
        <authorList>
            <person name="Kim W."/>
            <person name="Song I."/>
            <person name="Jeong J.-H."/>
            <person name="Kim D."/>
            <person name="Kim S."/>
            <person name="Ryu S."/>
            <person name="Song J.Y."/>
            <person name="Lee S.K."/>
        </authorList>
    </citation>
    <scope>NUCLEOTIDE SEQUENCE [LARGE SCALE GENOMIC DNA]</scope>
    <source>
        <tissue evidence="2">Muscle</tissue>
    </source>
</reference>
<accession>A0A4Z2HMM6</accession>